<dbReference type="InterPro" id="IPR016162">
    <property type="entry name" value="Ald_DH_N"/>
</dbReference>
<evidence type="ECO:0000259" key="4">
    <source>
        <dbReference type="Pfam" id="PF00171"/>
    </source>
</evidence>
<evidence type="ECO:0000313" key="6">
    <source>
        <dbReference type="Proteomes" id="UP001555826"/>
    </source>
</evidence>
<keyword evidence="1 3" id="KW-0560">Oxidoreductase</keyword>
<dbReference type="Gene3D" id="3.40.605.10">
    <property type="entry name" value="Aldehyde Dehydrogenase, Chain A, domain 1"/>
    <property type="match status" value="1"/>
</dbReference>
<gene>
    <name evidence="5" type="ORF">AB1207_21930</name>
</gene>
<dbReference type="InterPro" id="IPR016163">
    <property type="entry name" value="Ald_DH_C"/>
</dbReference>
<dbReference type="RefSeq" id="WP_367640731.1">
    <property type="nucleotide sequence ID" value="NZ_JBFNQN010000017.1"/>
</dbReference>
<protein>
    <submittedName>
        <fullName evidence="5">Aldehyde dehydrogenase family protein</fullName>
    </submittedName>
</protein>
<dbReference type="InterPro" id="IPR016161">
    <property type="entry name" value="Ald_DH/histidinol_DH"/>
</dbReference>
<evidence type="ECO:0000256" key="2">
    <source>
        <dbReference type="PROSITE-ProRule" id="PRU10007"/>
    </source>
</evidence>
<accession>A0ABV3PDK2</accession>
<dbReference type="InterPro" id="IPR029510">
    <property type="entry name" value="Ald_DH_CS_GLU"/>
</dbReference>
<dbReference type="Pfam" id="PF00171">
    <property type="entry name" value="Aldedh"/>
    <property type="match status" value="1"/>
</dbReference>
<comment type="caution">
    <text evidence="5">The sequence shown here is derived from an EMBL/GenBank/DDBJ whole genome shotgun (WGS) entry which is preliminary data.</text>
</comment>
<evidence type="ECO:0000256" key="1">
    <source>
        <dbReference type="ARBA" id="ARBA00023002"/>
    </source>
</evidence>
<dbReference type="Gene3D" id="3.40.309.10">
    <property type="entry name" value="Aldehyde Dehydrogenase, Chain A, domain 2"/>
    <property type="match status" value="1"/>
</dbReference>
<keyword evidence="6" id="KW-1185">Reference proteome</keyword>
<dbReference type="PROSITE" id="PS00687">
    <property type="entry name" value="ALDEHYDE_DEHYDR_GLU"/>
    <property type="match status" value="1"/>
</dbReference>
<reference evidence="5 6" key="1">
    <citation type="submission" date="2024-07" db="EMBL/GenBank/DDBJ databases">
        <authorList>
            <person name="Thanompreechachai J."/>
            <person name="Duangmal K."/>
        </authorList>
    </citation>
    <scope>NUCLEOTIDE SEQUENCE [LARGE SCALE GENOMIC DNA]</scope>
    <source>
        <strain evidence="5 6">KCTC 19886</strain>
    </source>
</reference>
<sequence length="490" mass="50437">MTAVAATPEQITAQTVALVDPATGGVVEHVRVHDAAAVDEAVARARRTFAAGTWSQLPVRERATVLRRLADLVEESADELAALDSRQSGRPVTEVRENDLPGAVESLRWFADAADKLTSAVTGGAQGGSTHALSMTLLEPVGVGAAVLPWNYPLAMTAWKVGPALAAGNSLLLKPADATPGSGLRLADLARRAGVPDGVLTVLTGTGPVTGAALAAHPDVDALSFTGSTASGRAVLHAATDSNLKRVALEMGGKSPQVVFADALDGAGAAETDRVLDAVAEAAFLSGGQNCTAGSRVLVQADVAEQLLDGLAERAAALIVGDPADPATQIGPLVSAAARERVRGLVDRARAAGAVVHTGGNSLPGPGFFYPPTVLAGLPADAELEQEEVFGPVVSVSTFCTEAEAVQRANDTRYGLAASLWTRDGDRALRVARALDAGVVSVNSYSEGDITTRFGGFKQSGFGSPEKSLDAFDLWTRRKAVWWHVSPGAR</sequence>
<proteinExistence type="inferred from homology"/>
<dbReference type="Proteomes" id="UP001555826">
    <property type="component" value="Unassembled WGS sequence"/>
</dbReference>
<name>A0ABV3PDK2_9ACTN</name>
<evidence type="ECO:0000256" key="3">
    <source>
        <dbReference type="RuleBase" id="RU003345"/>
    </source>
</evidence>
<dbReference type="InterPro" id="IPR016160">
    <property type="entry name" value="Ald_DH_CS_CYS"/>
</dbReference>
<dbReference type="PANTHER" id="PTHR11699">
    <property type="entry name" value="ALDEHYDE DEHYDROGENASE-RELATED"/>
    <property type="match status" value="1"/>
</dbReference>
<evidence type="ECO:0000313" key="5">
    <source>
        <dbReference type="EMBL" id="MEW9267413.1"/>
    </source>
</evidence>
<feature type="active site" evidence="2">
    <location>
        <position position="250"/>
    </location>
</feature>
<organism evidence="5 6">
    <name type="scientific">Kineococcus endophyticus</name>
    <dbReference type="NCBI Taxonomy" id="1181883"/>
    <lineage>
        <taxon>Bacteria</taxon>
        <taxon>Bacillati</taxon>
        <taxon>Actinomycetota</taxon>
        <taxon>Actinomycetes</taxon>
        <taxon>Kineosporiales</taxon>
        <taxon>Kineosporiaceae</taxon>
        <taxon>Kineococcus</taxon>
    </lineage>
</organism>
<feature type="domain" description="Aldehyde dehydrogenase" evidence="4">
    <location>
        <begin position="14"/>
        <end position="481"/>
    </location>
</feature>
<dbReference type="SUPFAM" id="SSF53720">
    <property type="entry name" value="ALDH-like"/>
    <property type="match status" value="1"/>
</dbReference>
<dbReference type="InterPro" id="IPR015590">
    <property type="entry name" value="Aldehyde_DH_dom"/>
</dbReference>
<comment type="similarity">
    <text evidence="3">Belongs to the aldehyde dehydrogenase family.</text>
</comment>
<dbReference type="EMBL" id="JBFNQN010000017">
    <property type="protein sequence ID" value="MEW9267413.1"/>
    <property type="molecule type" value="Genomic_DNA"/>
</dbReference>
<dbReference type="PROSITE" id="PS00070">
    <property type="entry name" value="ALDEHYDE_DEHYDR_CYS"/>
    <property type="match status" value="1"/>
</dbReference>